<dbReference type="AlphaFoldDB" id="A0A383DT52"/>
<keyword evidence="1" id="KW-0472">Membrane</keyword>
<gene>
    <name evidence="2" type="ORF">METZ01_LOCUS499892</name>
</gene>
<evidence type="ECO:0000313" key="2">
    <source>
        <dbReference type="EMBL" id="SVE47038.1"/>
    </source>
</evidence>
<accession>A0A383DT52</accession>
<name>A0A383DT52_9ZZZZ</name>
<feature type="non-terminal residue" evidence="2">
    <location>
        <position position="165"/>
    </location>
</feature>
<reference evidence="2" key="1">
    <citation type="submission" date="2018-05" db="EMBL/GenBank/DDBJ databases">
        <authorList>
            <person name="Lanie J.A."/>
            <person name="Ng W.-L."/>
            <person name="Kazmierczak K.M."/>
            <person name="Andrzejewski T.M."/>
            <person name="Davidsen T.M."/>
            <person name="Wayne K.J."/>
            <person name="Tettelin H."/>
            <person name="Glass J.I."/>
            <person name="Rusch D."/>
            <person name="Podicherti R."/>
            <person name="Tsui H.-C.T."/>
            <person name="Winkler M.E."/>
        </authorList>
    </citation>
    <scope>NUCLEOTIDE SEQUENCE</scope>
</reference>
<keyword evidence="1" id="KW-1133">Transmembrane helix</keyword>
<protein>
    <submittedName>
        <fullName evidence="2">Uncharacterized protein</fullName>
    </submittedName>
</protein>
<dbReference type="EMBL" id="UINC01219535">
    <property type="protein sequence ID" value="SVE47038.1"/>
    <property type="molecule type" value="Genomic_DNA"/>
</dbReference>
<proteinExistence type="predicted"/>
<evidence type="ECO:0000256" key="1">
    <source>
        <dbReference type="SAM" id="Phobius"/>
    </source>
</evidence>
<sequence length="165" mass="19558">MRIKKVFLKIINGFWAIPVVLLIRAIRPFFYIKFLQIRSNRIGHFVFDSVHLIILSKYSRGESHSLIFFEEPSANEFWAKFLKRNLTINQWSKYLFYWNAKIPGGQIFNEHSIFLSNHSRDFDGLFENSGFKLSFSEEENIKGKDWLKSKGWVEGDPFVCLLVRD</sequence>
<keyword evidence="1" id="KW-0812">Transmembrane</keyword>
<feature type="transmembrane region" description="Helical" evidence="1">
    <location>
        <begin position="6"/>
        <end position="26"/>
    </location>
</feature>
<organism evidence="2">
    <name type="scientific">marine metagenome</name>
    <dbReference type="NCBI Taxonomy" id="408172"/>
    <lineage>
        <taxon>unclassified sequences</taxon>
        <taxon>metagenomes</taxon>
        <taxon>ecological metagenomes</taxon>
    </lineage>
</organism>